<dbReference type="RefSeq" id="WP_307626505.1">
    <property type="nucleotide sequence ID" value="NZ_JAUSZS010000003.1"/>
</dbReference>
<evidence type="ECO:0000313" key="2">
    <source>
        <dbReference type="EMBL" id="MDQ0932574.1"/>
    </source>
</evidence>
<gene>
    <name evidence="2" type="ORF">QFZ49_002504</name>
</gene>
<evidence type="ECO:0008006" key="4">
    <source>
        <dbReference type="Google" id="ProtNLM"/>
    </source>
</evidence>
<feature type="region of interest" description="Disordered" evidence="1">
    <location>
        <begin position="29"/>
        <end position="82"/>
    </location>
</feature>
<reference evidence="2 3" key="1">
    <citation type="submission" date="2023-07" db="EMBL/GenBank/DDBJ databases">
        <title>Comparative genomics of wheat-associated soil bacteria to identify genetic determinants of phenazine resistance.</title>
        <authorList>
            <person name="Mouncey N."/>
        </authorList>
    </citation>
    <scope>NUCLEOTIDE SEQUENCE [LARGE SCALE GENOMIC DNA]</scope>
    <source>
        <strain evidence="2 3">W2I16</strain>
    </source>
</reference>
<proteinExistence type="predicted"/>
<keyword evidence="3" id="KW-1185">Reference proteome</keyword>
<accession>A0ABU0RKQ3</accession>
<dbReference type="Proteomes" id="UP001223072">
    <property type="component" value="Unassembled WGS sequence"/>
</dbReference>
<name>A0ABU0RKQ3_9ACTN</name>
<dbReference type="EMBL" id="JAUSZS010000003">
    <property type="protein sequence ID" value="MDQ0932574.1"/>
    <property type="molecule type" value="Genomic_DNA"/>
</dbReference>
<sequence>MSRRAWRRAVLVWVIAVAVGGGLTLWLRDSAQPPEQSGRHSTDDGDPAPLLRGNAEDLEDLEDKCPATPGASETPEETPRTIVVCAYTTQR</sequence>
<evidence type="ECO:0000256" key="1">
    <source>
        <dbReference type="SAM" id="MobiDB-lite"/>
    </source>
</evidence>
<protein>
    <recommendedName>
        <fullName evidence="4">Secreted protein</fullName>
    </recommendedName>
</protein>
<comment type="caution">
    <text evidence="2">The sequence shown here is derived from an EMBL/GenBank/DDBJ whole genome shotgun (WGS) entry which is preliminary data.</text>
</comment>
<organism evidence="2 3">
    <name type="scientific">Streptomyces turgidiscabies</name>
    <dbReference type="NCBI Taxonomy" id="85558"/>
    <lineage>
        <taxon>Bacteria</taxon>
        <taxon>Bacillati</taxon>
        <taxon>Actinomycetota</taxon>
        <taxon>Actinomycetes</taxon>
        <taxon>Kitasatosporales</taxon>
        <taxon>Streptomycetaceae</taxon>
        <taxon>Streptomyces</taxon>
    </lineage>
</organism>
<evidence type="ECO:0000313" key="3">
    <source>
        <dbReference type="Proteomes" id="UP001223072"/>
    </source>
</evidence>